<dbReference type="Proteomes" id="UP000036681">
    <property type="component" value="Unplaced"/>
</dbReference>
<organism evidence="1 2">
    <name type="scientific">Ascaris lumbricoides</name>
    <name type="common">Giant roundworm</name>
    <dbReference type="NCBI Taxonomy" id="6252"/>
    <lineage>
        <taxon>Eukaryota</taxon>
        <taxon>Metazoa</taxon>
        <taxon>Ecdysozoa</taxon>
        <taxon>Nematoda</taxon>
        <taxon>Chromadorea</taxon>
        <taxon>Rhabditida</taxon>
        <taxon>Spirurina</taxon>
        <taxon>Ascaridomorpha</taxon>
        <taxon>Ascaridoidea</taxon>
        <taxon>Ascarididae</taxon>
        <taxon>Ascaris</taxon>
    </lineage>
</organism>
<reference evidence="2" key="1">
    <citation type="submission" date="2017-02" db="UniProtKB">
        <authorList>
            <consortium name="WormBaseParasite"/>
        </authorList>
    </citation>
    <scope>IDENTIFICATION</scope>
</reference>
<name>A0A0M3IFE7_ASCLU</name>
<evidence type="ECO:0000313" key="2">
    <source>
        <dbReference type="WBParaSite" id="ALUE_0001693101-mRNA-1"/>
    </source>
</evidence>
<dbReference type="AlphaFoldDB" id="A0A0M3IFE7"/>
<sequence>MFGYPNTGRTRDSFSSPVRYSTMRYEDTLCNGMMAKIYRAASKAMESGPHVCTWLSPPFYSKMVGVFERFPQSAQKCADGVLYLPDKPWAIQDRRVSCSLKSPGLGPAECKYHPMCSRGDGESMMCNYPYYGEDEHWRFVHRRVYEDHIVQLPSSFSLVVSRCFLRFVCIMGF</sequence>
<proteinExistence type="predicted"/>
<dbReference type="WBParaSite" id="ALUE_0001693101-mRNA-1">
    <property type="protein sequence ID" value="ALUE_0001693101-mRNA-1"/>
    <property type="gene ID" value="ALUE_0001693101"/>
</dbReference>
<accession>A0A0M3IFE7</accession>
<evidence type="ECO:0000313" key="1">
    <source>
        <dbReference type="Proteomes" id="UP000036681"/>
    </source>
</evidence>
<protein>
    <submittedName>
        <fullName evidence="2">Leishmanolysin-like peptidase</fullName>
    </submittedName>
</protein>
<keyword evidence="1" id="KW-1185">Reference proteome</keyword>